<evidence type="ECO:0000256" key="1">
    <source>
        <dbReference type="ARBA" id="ARBA00023002"/>
    </source>
</evidence>
<dbReference type="InterPro" id="IPR028939">
    <property type="entry name" value="P5C_Rdtase_cat_N"/>
</dbReference>
<dbReference type="EMBL" id="JBHMCY010000061">
    <property type="protein sequence ID" value="MFB9466141.1"/>
    <property type="molecule type" value="Genomic_DNA"/>
</dbReference>
<dbReference type="PANTHER" id="PTHR14239:SF10">
    <property type="entry name" value="REDUCTASE"/>
    <property type="match status" value="1"/>
</dbReference>
<gene>
    <name evidence="4" type="ORF">ACFF45_26385</name>
</gene>
<keyword evidence="5" id="KW-1185">Reference proteome</keyword>
<evidence type="ECO:0000256" key="2">
    <source>
        <dbReference type="SAM" id="MobiDB-lite"/>
    </source>
</evidence>
<feature type="region of interest" description="Disordered" evidence="2">
    <location>
        <begin position="1"/>
        <end position="39"/>
    </location>
</feature>
<dbReference type="SUPFAM" id="SSF51735">
    <property type="entry name" value="NAD(P)-binding Rossmann-fold domains"/>
    <property type="match status" value="1"/>
</dbReference>
<accession>A0ABV5N7Y0</accession>
<comment type="caution">
    <text evidence="4">The sequence shown here is derived from an EMBL/GenBank/DDBJ whole genome shotgun (WGS) entry which is preliminary data.</text>
</comment>
<dbReference type="RefSeq" id="WP_381348980.1">
    <property type="nucleotide sequence ID" value="NZ_JBHMCY010000061.1"/>
</dbReference>
<feature type="compositionally biased region" description="Basic residues" evidence="2">
    <location>
        <begin position="1"/>
        <end position="22"/>
    </location>
</feature>
<feature type="domain" description="Pyrroline-5-carboxylate reductase catalytic N-terminal" evidence="3">
    <location>
        <begin position="45"/>
        <end position="135"/>
    </location>
</feature>
<dbReference type="InterPro" id="IPR051267">
    <property type="entry name" value="STEAP_metalloreductase"/>
</dbReference>
<dbReference type="InterPro" id="IPR036291">
    <property type="entry name" value="NAD(P)-bd_dom_sf"/>
</dbReference>
<dbReference type="Gene3D" id="3.40.50.720">
    <property type="entry name" value="NAD(P)-binding Rossmann-like Domain"/>
    <property type="match status" value="1"/>
</dbReference>
<evidence type="ECO:0000313" key="5">
    <source>
        <dbReference type="Proteomes" id="UP001589709"/>
    </source>
</evidence>
<reference evidence="4 5" key="1">
    <citation type="submission" date="2024-09" db="EMBL/GenBank/DDBJ databases">
        <authorList>
            <person name="Sun Q."/>
            <person name="Mori K."/>
        </authorList>
    </citation>
    <scope>NUCLEOTIDE SEQUENCE [LARGE SCALE GENOMIC DNA]</scope>
    <source>
        <strain evidence="4 5">JCM 6917</strain>
    </source>
</reference>
<dbReference type="Pfam" id="PF03807">
    <property type="entry name" value="F420_oxidored"/>
    <property type="match status" value="1"/>
</dbReference>
<organism evidence="4 5">
    <name type="scientific">Streptomyces cinereospinus</name>
    <dbReference type="NCBI Taxonomy" id="285561"/>
    <lineage>
        <taxon>Bacteria</taxon>
        <taxon>Bacillati</taxon>
        <taxon>Actinomycetota</taxon>
        <taxon>Actinomycetes</taxon>
        <taxon>Kitasatosporales</taxon>
        <taxon>Streptomycetaceae</taxon>
        <taxon>Streptomyces</taxon>
    </lineage>
</organism>
<keyword evidence="1" id="KW-0560">Oxidoreductase</keyword>
<evidence type="ECO:0000313" key="4">
    <source>
        <dbReference type="EMBL" id="MFB9466141.1"/>
    </source>
</evidence>
<proteinExistence type="predicted"/>
<sequence length="253" mass="27302">MQRGGRRARRPAAARHARRLSRRDRSQRPRSWTMPESKADPTPLRIAVLGAGNIGRPLGRHWLAAGHTVTFGSRTPDRLAALVEESGERARAAEYPDAVDASDVVLLSVPRPHLEELLEQVADRLTGKTVIDATSPIGLSTDGLFVSELGPDVTQGSWLAKRLPGSSVTRAFTHFPDELLWPRGTRQRHFWGMAVAADDADALRITERLVHDAGFVPVRLGGLDESAALEPGGALFGYFSTAAGLRRAAGIGG</sequence>
<protein>
    <submittedName>
        <fullName evidence="4">NADPH-dependent F420 reductase</fullName>
    </submittedName>
</protein>
<dbReference type="Proteomes" id="UP001589709">
    <property type="component" value="Unassembled WGS sequence"/>
</dbReference>
<evidence type="ECO:0000259" key="3">
    <source>
        <dbReference type="Pfam" id="PF03807"/>
    </source>
</evidence>
<dbReference type="PANTHER" id="PTHR14239">
    <property type="entry name" value="DUDULIN-RELATED"/>
    <property type="match status" value="1"/>
</dbReference>
<name>A0ABV5N7Y0_9ACTN</name>